<sequence length="357" mass="39816">MKYPVLLPIQDVLSRLDQFDTVIDVRSPGEFEEDHLPGAINCPVLDNDERVKVGTLYRHAGAFEAKKIGAALVAKNIALHIETRFIDRPHNWKPLVYCWRGGNRSGAMAHIFGRIGWQVVQLEGGYKSFRGQVNDDLATLPAGLQFTVLCGPTGSGKSRLLQTLAAQGAQVLDLEQLAAHRGSVLGNLPTMPQPSQKLFDSRIWQLLRSFDPSRPVFVEAESKKVGKLRVPDALMDKMRTSACISVELALPLRVQLLMEDYPHFVSDPAQLNTQLGFLTPLHGKEKITEWQQLALAGRTAEVVETLLRQHYDPGYMQSIRRNFSLFDQATPLALTDISDDVFRETSSQLRAAELVHS</sequence>
<dbReference type="PANTHER" id="PTHR30401:SF0">
    <property type="entry name" value="TRNA 2-SELENOURIDINE SYNTHASE"/>
    <property type="match status" value="1"/>
</dbReference>
<keyword evidence="1" id="KW-0711">Selenium</keyword>
<feature type="domain" description="Rhodanese" evidence="2">
    <location>
        <begin position="21"/>
        <end position="138"/>
    </location>
</feature>
<dbReference type="InterPro" id="IPR036873">
    <property type="entry name" value="Rhodanese-like_dom_sf"/>
</dbReference>
<evidence type="ECO:0000259" key="2">
    <source>
        <dbReference type="PROSITE" id="PS50206"/>
    </source>
</evidence>
<proteinExistence type="predicted"/>
<dbReference type="InterPro" id="IPR027417">
    <property type="entry name" value="P-loop_NTPase"/>
</dbReference>
<dbReference type="NCBIfam" id="NF008752">
    <property type="entry name" value="PRK11784.1-4"/>
    <property type="match status" value="1"/>
</dbReference>
<dbReference type="GO" id="GO:0043828">
    <property type="term" value="F:tRNA 2-selenouridine synthase activity"/>
    <property type="evidence" value="ECO:0007669"/>
    <property type="project" value="InterPro"/>
</dbReference>
<dbReference type="SUPFAM" id="SSF52821">
    <property type="entry name" value="Rhodanese/Cell cycle control phosphatase"/>
    <property type="match status" value="1"/>
</dbReference>
<gene>
    <name evidence="3" type="ORF">GCM10011430_18410</name>
</gene>
<keyword evidence="4" id="KW-1185">Reference proteome</keyword>
<dbReference type="Pfam" id="PF00581">
    <property type="entry name" value="Rhodanese"/>
    <property type="match status" value="1"/>
</dbReference>
<dbReference type="GO" id="GO:0002098">
    <property type="term" value="P:tRNA wobble uridine modification"/>
    <property type="evidence" value="ECO:0007669"/>
    <property type="project" value="InterPro"/>
</dbReference>
<organism evidence="3 4">
    <name type="scientific">Oxalicibacterium solurbis</name>
    <dbReference type="NCBI Taxonomy" id="69280"/>
    <lineage>
        <taxon>Bacteria</taxon>
        <taxon>Pseudomonadati</taxon>
        <taxon>Pseudomonadota</taxon>
        <taxon>Betaproteobacteria</taxon>
        <taxon>Burkholderiales</taxon>
        <taxon>Oxalobacteraceae</taxon>
        <taxon>Oxalicibacterium</taxon>
    </lineage>
</organism>
<dbReference type="RefSeq" id="WP_188420858.1">
    <property type="nucleotide sequence ID" value="NZ_BMDP01000002.1"/>
</dbReference>
<dbReference type="Pfam" id="PF26341">
    <property type="entry name" value="AAA_SelU"/>
    <property type="match status" value="1"/>
</dbReference>
<protein>
    <submittedName>
        <fullName evidence="3">tRNA 2-selenouridine synthase</fullName>
    </submittedName>
</protein>
<reference evidence="3" key="2">
    <citation type="submission" date="2020-09" db="EMBL/GenBank/DDBJ databases">
        <authorList>
            <person name="Sun Q."/>
            <person name="Sedlacek I."/>
        </authorList>
    </citation>
    <scope>NUCLEOTIDE SEQUENCE</scope>
    <source>
        <strain evidence="3">CCM 7664</strain>
    </source>
</reference>
<accession>A0A8J3AXD7</accession>
<evidence type="ECO:0000256" key="1">
    <source>
        <dbReference type="ARBA" id="ARBA00023266"/>
    </source>
</evidence>
<dbReference type="NCBIfam" id="TIGR03167">
    <property type="entry name" value="tRNA_sel_U_synt"/>
    <property type="match status" value="1"/>
</dbReference>
<dbReference type="SMART" id="SM00450">
    <property type="entry name" value="RHOD"/>
    <property type="match status" value="1"/>
</dbReference>
<dbReference type="InterPro" id="IPR001763">
    <property type="entry name" value="Rhodanese-like_dom"/>
</dbReference>
<name>A0A8J3AXD7_9BURK</name>
<dbReference type="InterPro" id="IPR017582">
    <property type="entry name" value="SelU"/>
</dbReference>
<dbReference type="Gene3D" id="3.40.250.10">
    <property type="entry name" value="Rhodanese-like domain"/>
    <property type="match status" value="1"/>
</dbReference>
<evidence type="ECO:0000313" key="3">
    <source>
        <dbReference type="EMBL" id="GGI54667.1"/>
    </source>
</evidence>
<comment type="caution">
    <text evidence="3">The sequence shown here is derived from an EMBL/GenBank/DDBJ whole genome shotgun (WGS) entry which is preliminary data.</text>
</comment>
<dbReference type="PANTHER" id="PTHR30401">
    <property type="entry name" value="TRNA 2-SELENOURIDINE SYNTHASE"/>
    <property type="match status" value="1"/>
</dbReference>
<evidence type="ECO:0000313" key="4">
    <source>
        <dbReference type="Proteomes" id="UP000627205"/>
    </source>
</evidence>
<dbReference type="InterPro" id="IPR058840">
    <property type="entry name" value="AAA_SelU"/>
</dbReference>
<dbReference type="EMBL" id="BMDP01000002">
    <property type="protein sequence ID" value="GGI54667.1"/>
    <property type="molecule type" value="Genomic_DNA"/>
</dbReference>
<dbReference type="NCBIfam" id="NF008750">
    <property type="entry name" value="PRK11784.1-2"/>
    <property type="match status" value="1"/>
</dbReference>
<reference evidence="3" key="1">
    <citation type="journal article" date="2014" name="Int. J. Syst. Evol. Microbiol.">
        <title>Complete genome sequence of Corynebacterium casei LMG S-19264T (=DSM 44701T), isolated from a smear-ripened cheese.</title>
        <authorList>
            <consortium name="US DOE Joint Genome Institute (JGI-PGF)"/>
            <person name="Walter F."/>
            <person name="Albersmeier A."/>
            <person name="Kalinowski J."/>
            <person name="Ruckert C."/>
        </authorList>
    </citation>
    <scope>NUCLEOTIDE SEQUENCE</scope>
    <source>
        <strain evidence="3">CCM 7664</strain>
    </source>
</reference>
<dbReference type="PROSITE" id="PS50206">
    <property type="entry name" value="RHODANESE_3"/>
    <property type="match status" value="1"/>
</dbReference>
<dbReference type="AlphaFoldDB" id="A0A8J3AXD7"/>
<dbReference type="Proteomes" id="UP000627205">
    <property type="component" value="Unassembled WGS sequence"/>
</dbReference>
<dbReference type="SUPFAM" id="SSF52540">
    <property type="entry name" value="P-loop containing nucleoside triphosphate hydrolases"/>
    <property type="match status" value="1"/>
</dbReference>